<gene>
    <name evidence="2" type="ORF">GCM10022215_04650</name>
</gene>
<reference evidence="3" key="1">
    <citation type="journal article" date="2019" name="Int. J. Syst. Evol. Microbiol.">
        <title>The Global Catalogue of Microorganisms (GCM) 10K type strain sequencing project: providing services to taxonomists for standard genome sequencing and annotation.</title>
        <authorList>
            <consortium name="The Broad Institute Genomics Platform"/>
            <consortium name="The Broad Institute Genome Sequencing Center for Infectious Disease"/>
            <person name="Wu L."/>
            <person name="Ma J."/>
        </authorList>
    </citation>
    <scope>NUCLEOTIDE SEQUENCE [LARGE SCALE GENOMIC DNA]</scope>
    <source>
        <strain evidence="3">JCM 16703</strain>
    </source>
</reference>
<evidence type="ECO:0000313" key="2">
    <source>
        <dbReference type="EMBL" id="GAA4109874.1"/>
    </source>
</evidence>
<accession>A0ABP7XDC0</accession>
<protein>
    <submittedName>
        <fullName evidence="2">Uncharacterized protein</fullName>
    </submittedName>
</protein>
<dbReference type="Proteomes" id="UP001501495">
    <property type="component" value="Unassembled WGS sequence"/>
</dbReference>
<name>A0ABP7XDC0_9ACTN</name>
<proteinExistence type="predicted"/>
<keyword evidence="1" id="KW-0732">Signal</keyword>
<evidence type="ECO:0000256" key="1">
    <source>
        <dbReference type="SAM" id="SignalP"/>
    </source>
</evidence>
<keyword evidence="3" id="KW-1185">Reference proteome</keyword>
<feature type="chain" id="PRO_5046926286" evidence="1">
    <location>
        <begin position="20"/>
        <end position="340"/>
    </location>
</feature>
<feature type="signal peptide" evidence="1">
    <location>
        <begin position="1"/>
        <end position="19"/>
    </location>
</feature>
<evidence type="ECO:0000313" key="3">
    <source>
        <dbReference type="Proteomes" id="UP001501495"/>
    </source>
</evidence>
<sequence>MIRRSAAIVVALTAVAALAASAPVARPAPDASAGCIRDVSAPTAVATRPDTDPADVRVLLTPQAAVIAPEDDTEDPIVVGGPAGLAQALRGTRAWAASAGGLVVSNVLPRSSSDPDEVERLVREIRSDGSSLGLGRVLTGVRAIGAWGGDVLIGLPRSFTTLRRASADFEAPPGLATNPTIASTVGLVASEPTVEAAALEGAASRDGARLEIAEVADLGARGDLSIGGVGIDRILIREATDAGTRFWVWVPVDDRLAAIATTGSLGPGDAAVCGDLLYVVDEGELRVIDTALGIGAGEAAIISRRRLNGAMTDYDISAVPGGVALSVYTARGLRVDWFHR</sequence>
<dbReference type="RefSeq" id="WP_344731591.1">
    <property type="nucleotide sequence ID" value="NZ_BAAAZH010000003.1"/>
</dbReference>
<comment type="caution">
    <text evidence="2">The sequence shown here is derived from an EMBL/GenBank/DDBJ whole genome shotgun (WGS) entry which is preliminary data.</text>
</comment>
<dbReference type="EMBL" id="BAAAZH010000003">
    <property type="protein sequence ID" value="GAA4109874.1"/>
    <property type="molecule type" value="Genomic_DNA"/>
</dbReference>
<organism evidence="2 3">
    <name type="scientific">Nocardioides fonticola</name>
    <dbReference type="NCBI Taxonomy" id="450363"/>
    <lineage>
        <taxon>Bacteria</taxon>
        <taxon>Bacillati</taxon>
        <taxon>Actinomycetota</taxon>
        <taxon>Actinomycetes</taxon>
        <taxon>Propionibacteriales</taxon>
        <taxon>Nocardioidaceae</taxon>
        <taxon>Nocardioides</taxon>
    </lineage>
</organism>